<feature type="domain" description="7,8-dihydro-6-hydroxymethylpterin-pyrophosphokinase" evidence="9">
    <location>
        <begin position="90"/>
        <end position="101"/>
    </location>
</feature>
<dbReference type="PANTHER" id="PTHR43071:SF1">
    <property type="entry name" value="2-AMINO-4-HYDROXY-6-HYDROXYMETHYLDIHYDROPTERIDINE PYROPHOSPHOKINASE"/>
    <property type="match status" value="1"/>
</dbReference>
<dbReference type="CDD" id="cd00483">
    <property type="entry name" value="HPPK"/>
    <property type="match status" value="1"/>
</dbReference>
<comment type="pathway">
    <text evidence="2">Cofactor biosynthesis; tetrahydrofolate biosynthesis; 2-amino-4-hydroxy-6-hydroxymethyl-7,8-dihydropteridine diphosphate from 7,8-dihydroneopterin triphosphate: step 4/4.</text>
</comment>
<evidence type="ECO:0000256" key="2">
    <source>
        <dbReference type="ARBA" id="ARBA00005051"/>
    </source>
</evidence>
<dbReference type="InterPro" id="IPR035907">
    <property type="entry name" value="Hppk_sf"/>
</dbReference>
<dbReference type="Pfam" id="PF01288">
    <property type="entry name" value="HPPK"/>
    <property type="match status" value="1"/>
</dbReference>
<evidence type="ECO:0000256" key="5">
    <source>
        <dbReference type="ARBA" id="ARBA00022741"/>
    </source>
</evidence>
<dbReference type="SUPFAM" id="SSF55083">
    <property type="entry name" value="6-hydroxymethyl-7,8-dihydropterin pyrophosphokinase, HPPK"/>
    <property type="match status" value="1"/>
</dbReference>
<protein>
    <recommendedName>
        <fullName evidence="3">2-amino-4-hydroxy-6-hydroxymethyldihydropteridine diphosphokinase</fullName>
        <ecNumber evidence="3">2.7.6.3</ecNumber>
    </recommendedName>
</protein>
<proteinExistence type="predicted"/>
<sequence>MRENIAYISLGSNIEDRYEHLVGAVRRLGDMKQVEIVSQSSIYETDPVGYTEQAPFLNMVIKITTSFSPEELLNVTQEIEQTGGRTKTFRWGPRAIDLDILLFNNENIKLEHLQIPHPRMLERGFVLIPLKELEPNYIFNNGKTIASYIDQLDDKEGVHRWKSSYGEEGSELFEN</sequence>
<comment type="catalytic activity">
    <reaction evidence="1">
        <text>6-hydroxymethyl-7,8-dihydropterin + ATP = (7,8-dihydropterin-6-yl)methyl diphosphate + AMP + H(+)</text>
        <dbReference type="Rhea" id="RHEA:11412"/>
        <dbReference type="ChEBI" id="CHEBI:15378"/>
        <dbReference type="ChEBI" id="CHEBI:30616"/>
        <dbReference type="ChEBI" id="CHEBI:44841"/>
        <dbReference type="ChEBI" id="CHEBI:72950"/>
        <dbReference type="ChEBI" id="CHEBI:456215"/>
        <dbReference type="EC" id="2.7.6.3"/>
    </reaction>
</comment>
<reference evidence="10 11" key="1">
    <citation type="submission" date="2021-06" db="EMBL/GenBank/DDBJ databases">
        <title>Bacillus sp. RD4P76, an endophyte from a halophyte.</title>
        <authorList>
            <person name="Sun J.-Q."/>
        </authorList>
    </citation>
    <scope>NUCLEOTIDE SEQUENCE [LARGE SCALE GENOMIC DNA]</scope>
    <source>
        <strain evidence="10 11">JCM 17098</strain>
    </source>
</reference>
<name>A0ABS6JWH1_9BACI</name>
<keyword evidence="4 10" id="KW-0808">Transferase</keyword>
<dbReference type="InterPro" id="IPR000550">
    <property type="entry name" value="Hppk"/>
</dbReference>
<evidence type="ECO:0000256" key="8">
    <source>
        <dbReference type="ARBA" id="ARBA00022909"/>
    </source>
</evidence>
<dbReference type="NCBIfam" id="TIGR01498">
    <property type="entry name" value="folK"/>
    <property type="match status" value="1"/>
</dbReference>
<dbReference type="Gene3D" id="3.30.70.560">
    <property type="entry name" value="7,8-Dihydro-6-hydroxymethylpterin-pyrophosphokinase HPPK"/>
    <property type="match status" value="1"/>
</dbReference>
<dbReference type="EMBL" id="JAHQCR010000046">
    <property type="protein sequence ID" value="MBU9722024.1"/>
    <property type="molecule type" value="Genomic_DNA"/>
</dbReference>
<evidence type="ECO:0000256" key="7">
    <source>
        <dbReference type="ARBA" id="ARBA00022840"/>
    </source>
</evidence>
<evidence type="ECO:0000256" key="6">
    <source>
        <dbReference type="ARBA" id="ARBA00022777"/>
    </source>
</evidence>
<keyword evidence="11" id="KW-1185">Reference proteome</keyword>
<dbReference type="EC" id="2.7.6.3" evidence="3"/>
<dbReference type="GO" id="GO:0003848">
    <property type="term" value="F:2-amino-4-hydroxy-6-hydroxymethyldihydropteridine diphosphokinase activity"/>
    <property type="evidence" value="ECO:0007669"/>
    <property type="project" value="UniProtKB-EC"/>
</dbReference>
<evidence type="ECO:0000313" key="10">
    <source>
        <dbReference type="EMBL" id="MBU9722024.1"/>
    </source>
</evidence>
<accession>A0ABS6JWH1</accession>
<dbReference type="PROSITE" id="PS00794">
    <property type="entry name" value="HPPK"/>
    <property type="match status" value="1"/>
</dbReference>
<keyword evidence="6" id="KW-0418">Kinase</keyword>
<keyword evidence="8" id="KW-0289">Folate biosynthesis</keyword>
<comment type="caution">
    <text evidence="10">The sequence shown here is derived from an EMBL/GenBank/DDBJ whole genome shotgun (WGS) entry which is preliminary data.</text>
</comment>
<evidence type="ECO:0000259" key="9">
    <source>
        <dbReference type="PROSITE" id="PS00794"/>
    </source>
</evidence>
<evidence type="ECO:0000256" key="1">
    <source>
        <dbReference type="ARBA" id="ARBA00000198"/>
    </source>
</evidence>
<evidence type="ECO:0000256" key="3">
    <source>
        <dbReference type="ARBA" id="ARBA00013253"/>
    </source>
</evidence>
<keyword evidence="7" id="KW-0067">ATP-binding</keyword>
<dbReference type="PANTHER" id="PTHR43071">
    <property type="entry name" value="2-AMINO-4-HYDROXY-6-HYDROXYMETHYLDIHYDROPTERIDINE PYROPHOSPHOKINASE"/>
    <property type="match status" value="1"/>
</dbReference>
<gene>
    <name evidence="10" type="primary">folK</name>
    <name evidence="10" type="ORF">KS407_11315</name>
</gene>
<keyword evidence="5" id="KW-0547">Nucleotide-binding</keyword>
<evidence type="ECO:0000313" key="11">
    <source>
        <dbReference type="Proteomes" id="UP000790580"/>
    </source>
</evidence>
<dbReference type="Proteomes" id="UP000790580">
    <property type="component" value="Unassembled WGS sequence"/>
</dbReference>
<organism evidence="10 11">
    <name type="scientific">Evansella alkalicola</name>
    <dbReference type="NCBI Taxonomy" id="745819"/>
    <lineage>
        <taxon>Bacteria</taxon>
        <taxon>Bacillati</taxon>
        <taxon>Bacillota</taxon>
        <taxon>Bacilli</taxon>
        <taxon>Bacillales</taxon>
        <taxon>Bacillaceae</taxon>
        <taxon>Evansella</taxon>
    </lineage>
</organism>
<evidence type="ECO:0000256" key="4">
    <source>
        <dbReference type="ARBA" id="ARBA00022679"/>
    </source>
</evidence>
<dbReference type="RefSeq" id="WP_088077551.1">
    <property type="nucleotide sequence ID" value="NZ_JAHQCR010000046.1"/>
</dbReference>